<keyword evidence="6 10" id="KW-1133">Transmembrane helix</keyword>
<dbReference type="GO" id="GO:0005886">
    <property type="term" value="C:plasma membrane"/>
    <property type="evidence" value="ECO:0007669"/>
    <property type="project" value="UniProtKB-SubCell"/>
</dbReference>
<evidence type="ECO:0000313" key="14">
    <source>
        <dbReference type="Proteomes" id="UP000294952"/>
    </source>
</evidence>
<dbReference type="InterPro" id="IPR037185">
    <property type="entry name" value="EmrE-like"/>
</dbReference>
<dbReference type="Pfam" id="PF00893">
    <property type="entry name" value="Multi_Drug_Res"/>
    <property type="match status" value="1"/>
</dbReference>
<sequence>MMQYVLLLAAIGSEVTGTLALRVAAGGRHLFYVVVIIGYVIAFTLLSASLQHGMPLGIAYGIWAAAGVALTAAASRVLFREPLTPTMLAGMGLIVAGVLLVELGAAH</sequence>
<feature type="transmembrane region" description="Helical" evidence="10">
    <location>
        <begin position="85"/>
        <end position="105"/>
    </location>
</feature>
<dbReference type="STRING" id="1807.MOBUDSM44075_03777"/>
<dbReference type="InterPro" id="IPR045324">
    <property type="entry name" value="Small_multidrug_res"/>
</dbReference>
<evidence type="ECO:0000256" key="3">
    <source>
        <dbReference type="ARBA" id="ARBA00022448"/>
    </source>
</evidence>
<dbReference type="Proteomes" id="UP000294952">
    <property type="component" value="Unassembled WGS sequence"/>
</dbReference>
<dbReference type="GO" id="GO:0022857">
    <property type="term" value="F:transmembrane transporter activity"/>
    <property type="evidence" value="ECO:0007669"/>
    <property type="project" value="InterPro"/>
</dbReference>
<evidence type="ECO:0000256" key="7">
    <source>
        <dbReference type="ARBA" id="ARBA00023136"/>
    </source>
</evidence>
<keyword evidence="8" id="KW-0046">Antibiotic resistance</keyword>
<comment type="similarity">
    <text evidence="2">Belongs to the drug/metabolite transporter (DMT) superfamily. Small multidrug resistance (SMR) (TC 2.A.7.1) family. Mmr subfamily.</text>
</comment>
<keyword evidence="3" id="KW-0813">Transport</keyword>
<evidence type="ECO:0000256" key="5">
    <source>
        <dbReference type="ARBA" id="ARBA00022692"/>
    </source>
</evidence>
<dbReference type="Gene3D" id="1.10.3730.20">
    <property type="match status" value="1"/>
</dbReference>
<reference evidence="11 13" key="1">
    <citation type="submission" date="2015-04" db="EMBL/GenBank/DDBJ databases">
        <title>Genome sequence of Mycobacterium obuense UC1.</title>
        <authorList>
            <person name="Greninger A.L."/>
            <person name="Cunningham G."/>
            <person name="Chiu C.Y."/>
            <person name="Miller S."/>
        </authorList>
    </citation>
    <scope>NUCLEOTIDE SEQUENCE [LARGE SCALE GENOMIC DNA]</scope>
    <source>
        <strain evidence="11 13">UC1</strain>
    </source>
</reference>
<keyword evidence="4" id="KW-1003">Cell membrane</keyword>
<evidence type="ECO:0000256" key="4">
    <source>
        <dbReference type="ARBA" id="ARBA00022475"/>
    </source>
</evidence>
<gene>
    <name evidence="12" type="ORF">EUA04_19175</name>
    <name evidence="11" type="ORF">WN67_15160</name>
</gene>
<evidence type="ECO:0000256" key="10">
    <source>
        <dbReference type="SAM" id="Phobius"/>
    </source>
</evidence>
<dbReference type="PANTHER" id="PTHR30561:SF1">
    <property type="entry name" value="MULTIDRUG TRANSPORTER EMRE"/>
    <property type="match status" value="1"/>
</dbReference>
<dbReference type="EMBL" id="SDLP01000006">
    <property type="protein sequence ID" value="TDL05670.1"/>
    <property type="molecule type" value="Genomic_DNA"/>
</dbReference>
<evidence type="ECO:0000256" key="1">
    <source>
        <dbReference type="ARBA" id="ARBA00004651"/>
    </source>
</evidence>
<feature type="transmembrane region" description="Helical" evidence="10">
    <location>
        <begin position="57"/>
        <end position="79"/>
    </location>
</feature>
<evidence type="ECO:0000256" key="9">
    <source>
        <dbReference type="RuleBase" id="RU003942"/>
    </source>
</evidence>
<dbReference type="SUPFAM" id="SSF103481">
    <property type="entry name" value="Multidrug resistance efflux transporter EmrE"/>
    <property type="match status" value="1"/>
</dbReference>
<dbReference type="EMBL" id="LAUZ02000033">
    <property type="protein sequence ID" value="KKF01173.1"/>
    <property type="molecule type" value="Genomic_DNA"/>
</dbReference>
<dbReference type="GO" id="GO:0046677">
    <property type="term" value="P:response to antibiotic"/>
    <property type="evidence" value="ECO:0007669"/>
    <property type="project" value="UniProtKB-KW"/>
</dbReference>
<evidence type="ECO:0000256" key="2">
    <source>
        <dbReference type="ARBA" id="ARBA00007822"/>
    </source>
</evidence>
<keyword evidence="13" id="KW-1185">Reference proteome</keyword>
<dbReference type="AlphaFoldDB" id="A0A0M2K2K9"/>
<feature type="transmembrane region" description="Helical" evidence="10">
    <location>
        <begin position="30"/>
        <end position="50"/>
    </location>
</feature>
<dbReference type="PANTHER" id="PTHR30561">
    <property type="entry name" value="SMR FAMILY PROTON-DEPENDENT DRUG EFFLUX TRANSPORTER SUGE"/>
    <property type="match status" value="1"/>
</dbReference>
<protein>
    <submittedName>
        <fullName evidence="11">Cation transporter</fullName>
    </submittedName>
    <submittedName>
        <fullName evidence="12">QacE family quaternary ammonium compound efflux SMR transporter</fullName>
    </submittedName>
</protein>
<accession>A0A0M2K2K9</accession>
<dbReference type="PATRIC" id="fig|1807.13.peg.3135"/>
<proteinExistence type="inferred from homology"/>
<evidence type="ECO:0000313" key="11">
    <source>
        <dbReference type="EMBL" id="KKF01173.1"/>
    </source>
</evidence>
<name>A0A0M2K2K9_9MYCO</name>
<comment type="subcellular location">
    <subcellularLocation>
        <location evidence="1 9">Cell membrane</location>
        <topology evidence="1 9">Multi-pass membrane protein</topology>
    </subcellularLocation>
</comment>
<evidence type="ECO:0000313" key="13">
    <source>
        <dbReference type="Proteomes" id="UP000034150"/>
    </source>
</evidence>
<organism evidence="11 13">
    <name type="scientific">Mycolicibacterium obuense</name>
    <dbReference type="NCBI Taxonomy" id="1807"/>
    <lineage>
        <taxon>Bacteria</taxon>
        <taxon>Bacillati</taxon>
        <taxon>Actinomycetota</taxon>
        <taxon>Actinomycetes</taxon>
        <taxon>Mycobacteriales</taxon>
        <taxon>Mycobacteriaceae</taxon>
        <taxon>Mycolicibacterium</taxon>
    </lineage>
</organism>
<keyword evidence="7 10" id="KW-0472">Membrane</keyword>
<evidence type="ECO:0000313" key="12">
    <source>
        <dbReference type="EMBL" id="TDL05670.1"/>
    </source>
</evidence>
<comment type="caution">
    <text evidence="11">The sequence shown here is derived from an EMBL/GenBank/DDBJ whole genome shotgun (WGS) entry which is preliminary data.</text>
</comment>
<dbReference type="InterPro" id="IPR000390">
    <property type="entry name" value="Small_drug/metabolite_transptr"/>
</dbReference>
<keyword evidence="5 9" id="KW-0812">Transmembrane</keyword>
<dbReference type="Proteomes" id="UP000034150">
    <property type="component" value="Unassembled WGS sequence"/>
</dbReference>
<evidence type="ECO:0000256" key="6">
    <source>
        <dbReference type="ARBA" id="ARBA00022989"/>
    </source>
</evidence>
<reference evidence="12 14" key="2">
    <citation type="submission" date="2019-01" db="EMBL/GenBank/DDBJ databases">
        <title>High-quality-draft genome sequences of five non-tuberculosis mycobacteriaceae isolated from a nosocomial environment.</title>
        <authorList>
            <person name="Tiago I."/>
            <person name="Alarico S."/>
            <person name="Pereira S.G."/>
            <person name="Coelho C."/>
            <person name="Maranha A."/>
            <person name="Empadinhas N."/>
        </authorList>
    </citation>
    <scope>NUCLEOTIDE SEQUENCE [LARGE SCALE GENOMIC DNA]</scope>
    <source>
        <strain evidence="12 14">22DIII</strain>
    </source>
</reference>
<evidence type="ECO:0000256" key="8">
    <source>
        <dbReference type="ARBA" id="ARBA00023251"/>
    </source>
</evidence>